<name>A0A7Y2EAM6_UNCEI</name>
<dbReference type="SMART" id="SM00226">
    <property type="entry name" value="LMWPc"/>
    <property type="match status" value="1"/>
</dbReference>
<feature type="active site" description="Proton donor" evidence="4">
    <location>
        <position position="127"/>
    </location>
</feature>
<dbReference type="PANTHER" id="PTHR11717:SF31">
    <property type="entry name" value="LOW MOLECULAR WEIGHT PROTEIN-TYROSINE-PHOSPHATASE ETP-RELATED"/>
    <property type="match status" value="1"/>
</dbReference>
<dbReference type="AlphaFoldDB" id="A0A7Y2EAM6"/>
<evidence type="ECO:0000313" key="7">
    <source>
        <dbReference type="Proteomes" id="UP000547674"/>
    </source>
</evidence>
<proteinExistence type="inferred from homology"/>
<comment type="caution">
    <text evidence="6">The sequence shown here is derived from an EMBL/GenBank/DDBJ whole genome shotgun (WGS) entry which is preliminary data.</text>
</comment>
<organism evidence="6 7">
    <name type="scientific">Eiseniibacteriota bacterium</name>
    <dbReference type="NCBI Taxonomy" id="2212470"/>
    <lineage>
        <taxon>Bacteria</taxon>
        <taxon>Candidatus Eiseniibacteriota</taxon>
    </lineage>
</organism>
<sequence length="164" mass="17559">MKNGFHIIFLCTGNICRSPMAEGILRESLDPRCLSAPTNVSSAGMAAPVGAAASPNSVTACAEIGVDIASHRATQLTPDLADRADLILAMELHHLYAARQLAPLASEKMHLLSQFAMGGGSPMGVDDPIGGSLDEYRESMQTIKHYVDLARPRIEEMILVRMEA</sequence>
<feature type="domain" description="Phosphotyrosine protein phosphatase I" evidence="5">
    <location>
        <begin position="5"/>
        <end position="151"/>
    </location>
</feature>
<dbReference type="EMBL" id="JABDJR010000262">
    <property type="protein sequence ID" value="NNF06450.1"/>
    <property type="molecule type" value="Genomic_DNA"/>
</dbReference>
<dbReference type="SUPFAM" id="SSF52788">
    <property type="entry name" value="Phosphotyrosine protein phosphatases I"/>
    <property type="match status" value="1"/>
</dbReference>
<dbReference type="InterPro" id="IPR036196">
    <property type="entry name" value="Ptyr_pPase_sf"/>
</dbReference>
<evidence type="ECO:0000259" key="5">
    <source>
        <dbReference type="SMART" id="SM00226"/>
    </source>
</evidence>
<evidence type="ECO:0000256" key="3">
    <source>
        <dbReference type="ARBA" id="ARBA00022912"/>
    </source>
</evidence>
<evidence type="ECO:0000256" key="2">
    <source>
        <dbReference type="ARBA" id="ARBA00022801"/>
    </source>
</evidence>
<dbReference type="Proteomes" id="UP000547674">
    <property type="component" value="Unassembled WGS sequence"/>
</dbReference>
<dbReference type="Pfam" id="PF01451">
    <property type="entry name" value="LMWPc"/>
    <property type="match status" value="1"/>
</dbReference>
<evidence type="ECO:0000256" key="4">
    <source>
        <dbReference type="PIRSR" id="PIRSR617867-1"/>
    </source>
</evidence>
<feature type="active site" description="Nucleophile" evidence="4">
    <location>
        <position position="11"/>
    </location>
</feature>
<keyword evidence="2" id="KW-0378">Hydrolase</keyword>
<dbReference type="InterPro" id="IPR023485">
    <property type="entry name" value="Ptyr_pPase"/>
</dbReference>
<feature type="active site" evidence="4">
    <location>
        <position position="17"/>
    </location>
</feature>
<dbReference type="PRINTS" id="PR00719">
    <property type="entry name" value="LMWPTPASE"/>
</dbReference>
<protein>
    <submittedName>
        <fullName evidence="6">Low molecular weight protein arginine phosphatase</fullName>
    </submittedName>
</protein>
<gene>
    <name evidence="6" type="ORF">HKN21_06790</name>
</gene>
<dbReference type="Gene3D" id="3.40.50.2300">
    <property type="match status" value="1"/>
</dbReference>
<accession>A0A7Y2EAM6</accession>
<comment type="similarity">
    <text evidence="1">Belongs to the low molecular weight phosphotyrosine protein phosphatase family.</text>
</comment>
<keyword evidence="3" id="KW-0904">Protein phosphatase</keyword>
<reference evidence="6 7" key="1">
    <citation type="submission" date="2020-03" db="EMBL/GenBank/DDBJ databases">
        <title>Metabolic flexibility allows generalist bacteria to become dominant in a frequently disturbed ecosystem.</title>
        <authorList>
            <person name="Chen Y.-J."/>
            <person name="Leung P.M."/>
            <person name="Bay S.K."/>
            <person name="Hugenholtz P."/>
            <person name="Kessler A.J."/>
            <person name="Shelley G."/>
            <person name="Waite D.W."/>
            <person name="Cook P.L."/>
            <person name="Greening C."/>
        </authorList>
    </citation>
    <scope>NUCLEOTIDE SEQUENCE [LARGE SCALE GENOMIC DNA]</scope>
    <source>
        <strain evidence="6">SS_bin_28</strain>
    </source>
</reference>
<dbReference type="InterPro" id="IPR050438">
    <property type="entry name" value="LMW_PTPase"/>
</dbReference>
<evidence type="ECO:0000313" key="6">
    <source>
        <dbReference type="EMBL" id="NNF06450.1"/>
    </source>
</evidence>
<dbReference type="InterPro" id="IPR017867">
    <property type="entry name" value="Tyr_phospatase_low_mol_wt"/>
</dbReference>
<dbReference type="GO" id="GO:0004725">
    <property type="term" value="F:protein tyrosine phosphatase activity"/>
    <property type="evidence" value="ECO:0007669"/>
    <property type="project" value="InterPro"/>
</dbReference>
<dbReference type="PANTHER" id="PTHR11717">
    <property type="entry name" value="LOW MOLECULAR WEIGHT PROTEIN TYROSINE PHOSPHATASE"/>
    <property type="match status" value="1"/>
</dbReference>
<evidence type="ECO:0000256" key="1">
    <source>
        <dbReference type="ARBA" id="ARBA00011063"/>
    </source>
</evidence>